<dbReference type="RefSeq" id="WP_137404810.1">
    <property type="nucleotide sequence ID" value="NZ_BMIU01000016.1"/>
</dbReference>
<organism evidence="1 2">
    <name type="scientific">Echinicola rosea</name>
    <dbReference type="NCBI Taxonomy" id="1807691"/>
    <lineage>
        <taxon>Bacteria</taxon>
        <taxon>Pseudomonadati</taxon>
        <taxon>Bacteroidota</taxon>
        <taxon>Cytophagia</taxon>
        <taxon>Cytophagales</taxon>
        <taxon>Cyclobacteriaceae</taxon>
        <taxon>Echinicola</taxon>
    </lineage>
</organism>
<comment type="caution">
    <text evidence="1">The sequence shown here is derived from an EMBL/GenBank/DDBJ whole genome shotgun (WGS) entry which is preliminary data.</text>
</comment>
<evidence type="ECO:0000313" key="1">
    <source>
        <dbReference type="EMBL" id="GGF40162.1"/>
    </source>
</evidence>
<name>A0ABQ1V5Q4_9BACT</name>
<proteinExistence type="predicted"/>
<keyword evidence="2" id="KW-1185">Reference proteome</keyword>
<sequence>MNNPFQEIISDEKLPEYIRQKVIDDINLIKLSIDMADLFMVKSPNVLGTLFDDKDDKNENPEF</sequence>
<dbReference type="EMBL" id="BMIU01000016">
    <property type="protein sequence ID" value="GGF40162.1"/>
    <property type="molecule type" value="Genomic_DNA"/>
</dbReference>
<reference evidence="2" key="1">
    <citation type="journal article" date="2019" name="Int. J. Syst. Evol. Microbiol.">
        <title>The Global Catalogue of Microorganisms (GCM) 10K type strain sequencing project: providing services to taxonomists for standard genome sequencing and annotation.</title>
        <authorList>
            <consortium name="The Broad Institute Genomics Platform"/>
            <consortium name="The Broad Institute Genome Sequencing Center for Infectious Disease"/>
            <person name="Wu L."/>
            <person name="Ma J."/>
        </authorList>
    </citation>
    <scope>NUCLEOTIDE SEQUENCE [LARGE SCALE GENOMIC DNA]</scope>
    <source>
        <strain evidence="2">CGMCC 1.15407</strain>
    </source>
</reference>
<accession>A0ABQ1V5Q4</accession>
<dbReference type="Proteomes" id="UP000647339">
    <property type="component" value="Unassembled WGS sequence"/>
</dbReference>
<gene>
    <name evidence="1" type="ORF">GCM10011339_30870</name>
</gene>
<protein>
    <submittedName>
        <fullName evidence="1">Uncharacterized protein</fullName>
    </submittedName>
</protein>
<evidence type="ECO:0000313" key="2">
    <source>
        <dbReference type="Proteomes" id="UP000647339"/>
    </source>
</evidence>